<dbReference type="PROSITE" id="PS50949">
    <property type="entry name" value="HTH_GNTR"/>
    <property type="match status" value="1"/>
</dbReference>
<proteinExistence type="predicted"/>
<dbReference type="SUPFAM" id="SSF46785">
    <property type="entry name" value="Winged helix' DNA-binding domain"/>
    <property type="match status" value="1"/>
</dbReference>
<comment type="caution">
    <text evidence="5">The sequence shown here is derived from an EMBL/GenBank/DDBJ whole genome shotgun (WGS) entry which is preliminary data.</text>
</comment>
<dbReference type="InterPro" id="IPR011663">
    <property type="entry name" value="UTRA"/>
</dbReference>
<dbReference type="InterPro" id="IPR028978">
    <property type="entry name" value="Chorismate_lyase_/UTRA_dom_sf"/>
</dbReference>
<keyword evidence="3" id="KW-0804">Transcription</keyword>
<name>A0A6I4M4U0_9ACTN</name>
<keyword evidence="2" id="KW-0238">DNA-binding</keyword>
<dbReference type="GO" id="GO:0045892">
    <property type="term" value="P:negative regulation of DNA-templated transcription"/>
    <property type="evidence" value="ECO:0007669"/>
    <property type="project" value="TreeGrafter"/>
</dbReference>
<keyword evidence="1" id="KW-0805">Transcription regulation</keyword>
<dbReference type="SUPFAM" id="SSF64288">
    <property type="entry name" value="Chorismate lyase-like"/>
    <property type="match status" value="1"/>
</dbReference>
<dbReference type="InterPro" id="IPR000524">
    <property type="entry name" value="Tscrpt_reg_HTH_GntR"/>
</dbReference>
<dbReference type="EMBL" id="WBMS02000004">
    <property type="protein sequence ID" value="MWA00080.1"/>
    <property type="molecule type" value="Genomic_DNA"/>
</dbReference>
<dbReference type="InterPro" id="IPR036390">
    <property type="entry name" value="WH_DNA-bd_sf"/>
</dbReference>
<evidence type="ECO:0000256" key="3">
    <source>
        <dbReference type="ARBA" id="ARBA00023163"/>
    </source>
</evidence>
<dbReference type="CDD" id="cd07377">
    <property type="entry name" value="WHTH_GntR"/>
    <property type="match status" value="1"/>
</dbReference>
<dbReference type="GO" id="GO:0003700">
    <property type="term" value="F:DNA-binding transcription factor activity"/>
    <property type="evidence" value="ECO:0007669"/>
    <property type="project" value="InterPro"/>
</dbReference>
<dbReference type="InterPro" id="IPR050679">
    <property type="entry name" value="Bact_HTH_transcr_reg"/>
</dbReference>
<dbReference type="PRINTS" id="PR00035">
    <property type="entry name" value="HTHGNTR"/>
</dbReference>
<dbReference type="GO" id="GO:0003677">
    <property type="term" value="F:DNA binding"/>
    <property type="evidence" value="ECO:0007669"/>
    <property type="project" value="UniProtKB-KW"/>
</dbReference>
<dbReference type="SMART" id="SM00345">
    <property type="entry name" value="HTH_GNTR"/>
    <property type="match status" value="1"/>
</dbReference>
<dbReference type="InterPro" id="IPR036388">
    <property type="entry name" value="WH-like_DNA-bd_sf"/>
</dbReference>
<keyword evidence="6" id="KW-1185">Reference proteome</keyword>
<dbReference type="Proteomes" id="UP000462055">
    <property type="component" value="Unassembled WGS sequence"/>
</dbReference>
<evidence type="ECO:0000313" key="6">
    <source>
        <dbReference type="Proteomes" id="UP000462055"/>
    </source>
</evidence>
<dbReference type="Pfam" id="PF00392">
    <property type="entry name" value="GntR"/>
    <property type="match status" value="1"/>
</dbReference>
<dbReference type="AlphaFoldDB" id="A0A6I4M4U0"/>
<dbReference type="PANTHER" id="PTHR44846">
    <property type="entry name" value="MANNOSYL-D-GLYCERATE TRANSPORT/METABOLISM SYSTEM REPRESSOR MNGR-RELATED"/>
    <property type="match status" value="1"/>
</dbReference>
<feature type="domain" description="HTH gntR-type" evidence="4">
    <location>
        <begin position="40"/>
        <end position="108"/>
    </location>
</feature>
<gene>
    <name evidence="5" type="ORF">F8568_006760</name>
</gene>
<reference evidence="5" key="1">
    <citation type="submission" date="2019-12" db="EMBL/GenBank/DDBJ databases">
        <title>Actinomadura physcomitrii sp. nov., a novel actinomycete isolated from moss [Physcomitrium sphaericum (Ludw) Fuernr].</title>
        <authorList>
            <person name="Zhuang X."/>
        </authorList>
    </citation>
    <scope>NUCLEOTIDE SEQUENCE [LARGE SCALE GENOMIC DNA]</scope>
    <source>
        <strain evidence="5">LD22</strain>
    </source>
</reference>
<dbReference type="SMART" id="SM00866">
    <property type="entry name" value="UTRA"/>
    <property type="match status" value="1"/>
</dbReference>
<protein>
    <submittedName>
        <fullName evidence="5">UTRA domain-containing protein</fullName>
    </submittedName>
</protein>
<dbReference type="Pfam" id="PF07702">
    <property type="entry name" value="UTRA"/>
    <property type="match status" value="1"/>
</dbReference>
<evidence type="ECO:0000259" key="4">
    <source>
        <dbReference type="PROSITE" id="PS50949"/>
    </source>
</evidence>
<dbReference type="Gene3D" id="3.40.1410.10">
    <property type="entry name" value="Chorismate lyase-like"/>
    <property type="match status" value="1"/>
</dbReference>
<evidence type="ECO:0000256" key="1">
    <source>
        <dbReference type="ARBA" id="ARBA00023015"/>
    </source>
</evidence>
<dbReference type="Gene3D" id="1.10.10.10">
    <property type="entry name" value="Winged helix-like DNA-binding domain superfamily/Winged helix DNA-binding domain"/>
    <property type="match status" value="1"/>
</dbReference>
<evidence type="ECO:0000256" key="2">
    <source>
        <dbReference type="ARBA" id="ARBA00023125"/>
    </source>
</evidence>
<organism evidence="5 6">
    <name type="scientific">Actinomadura physcomitrii</name>
    <dbReference type="NCBI Taxonomy" id="2650748"/>
    <lineage>
        <taxon>Bacteria</taxon>
        <taxon>Bacillati</taxon>
        <taxon>Actinomycetota</taxon>
        <taxon>Actinomycetes</taxon>
        <taxon>Streptosporangiales</taxon>
        <taxon>Thermomonosporaceae</taxon>
        <taxon>Actinomadura</taxon>
    </lineage>
</organism>
<dbReference type="PANTHER" id="PTHR44846:SF17">
    <property type="entry name" value="GNTR-FAMILY TRANSCRIPTIONAL REGULATOR"/>
    <property type="match status" value="1"/>
</dbReference>
<evidence type="ECO:0000313" key="5">
    <source>
        <dbReference type="EMBL" id="MWA00080.1"/>
    </source>
</evidence>
<sequence>MLLVPGPATRLNASTRTYELRSWRRVGELGLPDLDPTSDRPVFKQIADHLRAAIDGKQLAPGEKLPSESQLIGHYDVARMTVRHALQILQSEGLTVAEHGKGVFVRSRPPVRRLASDRFARHHREEGKAAFIAEAEEAGVKPSVDSISVTEGTPTPDVASKLDLASGELVIVRARRYLLNGHPVETATSYIPASIARNSQIAQSDSGPGGIYARLEELGHRLDRFTEEIRARMPLRNEARALKLAPGVPVFHLVRTAYDQDGRPVEVCDTVMSSDAYVLSYELPAR</sequence>
<accession>A0A6I4M4U0</accession>